<dbReference type="Proteomes" id="UP001141552">
    <property type="component" value="Unassembled WGS sequence"/>
</dbReference>
<reference evidence="3" key="2">
    <citation type="journal article" date="2023" name="Plants (Basel)">
        <title>Annotation of the Turnera subulata (Passifloraceae) Draft Genome Reveals the S-Locus Evolved after the Divergence of Turneroideae from Passifloroideae in a Stepwise Manner.</title>
        <authorList>
            <person name="Henning P.M."/>
            <person name="Roalson E.H."/>
            <person name="Mir W."/>
            <person name="McCubbin A.G."/>
            <person name="Shore J.S."/>
        </authorList>
    </citation>
    <scope>NUCLEOTIDE SEQUENCE</scope>
    <source>
        <strain evidence="3">F60SS</strain>
    </source>
</reference>
<gene>
    <name evidence="3" type="ORF">Tsubulata_022051</name>
</gene>
<comment type="caution">
    <text evidence="3">The sequence shown here is derived from an EMBL/GenBank/DDBJ whole genome shotgun (WGS) entry which is preliminary data.</text>
</comment>
<keyword evidence="1" id="KW-0175">Coiled coil</keyword>
<feature type="compositionally biased region" description="Basic residues" evidence="2">
    <location>
        <begin position="30"/>
        <end position="39"/>
    </location>
</feature>
<keyword evidence="4" id="KW-1185">Reference proteome</keyword>
<sequence>MDKASTITTLTTRRPKWQYPLVPPTPRILHLPRRPRSTRKPPQQKTNVAKPSSQRDRIGKLETLFDQERGFARDAMPVVMVSSSGADYARCEVERRERVEEREENVVVVEEEKWRFQAEMLRAECNLLRMEREIAVKKMERRTVQMERILRSAIQTLVSGRQRIRDGKNVSLVLDEEIQILVEKLEKFQRRSGVLDLEARKCSNFDKQACVLQRRLEKFGGELDEICTKEIQEIAEAGLSIKNTCSSQDQSFVSNCSYNVLLNSTLLLSLFYVIMEILKSKMEGLSMETLLERMEDEYGSVFSTATSSASSSRRIEYPDMSLSSVGLERKEKQQQEGRPCSGCCKAVVRRVVEQVRAETEQWSQMQEMLGQVRDEMEELQASRDFWEDRALDSDYQMESLRSAVQEWKQKALSSEVKANELQAEVSMLSREVERLKKERAAEVARARLPPLSMDAPNEMEKRVLVCHTKENVSTILLGGRKHKEAFIGGSRKPNRENTSGLKAPKRSPFREIENTPQLVRQNSRAVFPLHCPLPSNAHQ</sequence>
<evidence type="ECO:0000313" key="3">
    <source>
        <dbReference type="EMBL" id="KAJ4840305.1"/>
    </source>
</evidence>
<dbReference type="PANTHER" id="PTHR35468:SF1">
    <property type="entry name" value="MYOSIN-LIKE PROTEIN"/>
    <property type="match status" value="1"/>
</dbReference>
<accession>A0A9Q0G0Z0</accession>
<evidence type="ECO:0000256" key="1">
    <source>
        <dbReference type="SAM" id="Coils"/>
    </source>
</evidence>
<name>A0A9Q0G0Z0_9ROSI</name>
<reference evidence="3" key="1">
    <citation type="submission" date="2022-02" db="EMBL/GenBank/DDBJ databases">
        <authorList>
            <person name="Henning P.M."/>
            <person name="McCubbin A.G."/>
            <person name="Shore J.S."/>
        </authorList>
    </citation>
    <scope>NUCLEOTIDE SEQUENCE</scope>
    <source>
        <strain evidence="3">F60SS</strain>
        <tissue evidence="3">Leaves</tissue>
    </source>
</reference>
<feature type="region of interest" description="Disordered" evidence="2">
    <location>
        <begin position="1"/>
        <end position="56"/>
    </location>
</feature>
<dbReference type="PANTHER" id="PTHR35468">
    <property type="entry name" value="MYOSIN-LIKE PROTEIN"/>
    <property type="match status" value="1"/>
</dbReference>
<dbReference type="EMBL" id="JAKUCV010003077">
    <property type="protein sequence ID" value="KAJ4840305.1"/>
    <property type="molecule type" value="Genomic_DNA"/>
</dbReference>
<evidence type="ECO:0000313" key="4">
    <source>
        <dbReference type="Proteomes" id="UP001141552"/>
    </source>
</evidence>
<protein>
    <submittedName>
        <fullName evidence="3">Uncharacterized protein</fullName>
    </submittedName>
</protein>
<dbReference type="OrthoDB" id="1921697at2759"/>
<feature type="compositionally biased region" description="Polar residues" evidence="2">
    <location>
        <begin position="1"/>
        <end position="12"/>
    </location>
</feature>
<organism evidence="3 4">
    <name type="scientific">Turnera subulata</name>
    <dbReference type="NCBI Taxonomy" id="218843"/>
    <lineage>
        <taxon>Eukaryota</taxon>
        <taxon>Viridiplantae</taxon>
        <taxon>Streptophyta</taxon>
        <taxon>Embryophyta</taxon>
        <taxon>Tracheophyta</taxon>
        <taxon>Spermatophyta</taxon>
        <taxon>Magnoliopsida</taxon>
        <taxon>eudicotyledons</taxon>
        <taxon>Gunneridae</taxon>
        <taxon>Pentapetalae</taxon>
        <taxon>rosids</taxon>
        <taxon>fabids</taxon>
        <taxon>Malpighiales</taxon>
        <taxon>Passifloraceae</taxon>
        <taxon>Turnera</taxon>
    </lineage>
</organism>
<proteinExistence type="predicted"/>
<evidence type="ECO:0000256" key="2">
    <source>
        <dbReference type="SAM" id="MobiDB-lite"/>
    </source>
</evidence>
<feature type="compositionally biased region" description="Polar residues" evidence="2">
    <location>
        <begin position="40"/>
        <end position="52"/>
    </location>
</feature>
<dbReference type="AlphaFoldDB" id="A0A9Q0G0Z0"/>
<feature type="coiled-coil region" evidence="1">
    <location>
        <begin position="369"/>
        <end position="445"/>
    </location>
</feature>